<sequence>MELLPLTFASGWACGINAYATVFVLGLLGRFADLAQVPAGFQRTDVLAVAGVLAALELVADKIPMVDSAWDTVSTLIRPIAGAVIAALVAGSTDSLTTLALAAVGGTTALLSHLSKTGLRMAINTSPEPVSNVTASVANDVSLVTVLAIAAAHPTAAAVIAGLLLLVGLVLCAVVYHQVRRGLRRVTSRLRRGQQEPGL</sequence>
<evidence type="ECO:0000259" key="2">
    <source>
        <dbReference type="Pfam" id="PF13548"/>
    </source>
</evidence>
<feature type="transmembrane region" description="Helical" evidence="1">
    <location>
        <begin position="6"/>
        <end position="28"/>
    </location>
</feature>
<dbReference type="Proteomes" id="UP001597326">
    <property type="component" value="Unassembled WGS sequence"/>
</dbReference>
<keyword evidence="1" id="KW-1133">Transmembrane helix</keyword>
<gene>
    <name evidence="3" type="ORF">ACFSCS_00345</name>
</gene>
<organism evidence="3 4">
    <name type="scientific">Luteococcus peritonei</name>
    <dbReference type="NCBI Taxonomy" id="88874"/>
    <lineage>
        <taxon>Bacteria</taxon>
        <taxon>Bacillati</taxon>
        <taxon>Actinomycetota</taxon>
        <taxon>Actinomycetes</taxon>
        <taxon>Propionibacteriales</taxon>
        <taxon>Propionibacteriaceae</taxon>
        <taxon>Luteococcus</taxon>
    </lineage>
</organism>
<dbReference type="InterPro" id="IPR025196">
    <property type="entry name" value="DUF4126"/>
</dbReference>
<dbReference type="RefSeq" id="WP_343871706.1">
    <property type="nucleotide sequence ID" value="NZ_BAAAIX010000001.1"/>
</dbReference>
<dbReference type="Pfam" id="PF13548">
    <property type="entry name" value="DUF4126"/>
    <property type="match status" value="1"/>
</dbReference>
<keyword evidence="4" id="KW-1185">Reference proteome</keyword>
<accession>A0ABW4RSI9</accession>
<feature type="transmembrane region" description="Helical" evidence="1">
    <location>
        <begin position="80"/>
        <end position="111"/>
    </location>
</feature>
<feature type="domain" description="DUF4126" evidence="2">
    <location>
        <begin position="6"/>
        <end position="171"/>
    </location>
</feature>
<keyword evidence="1" id="KW-0472">Membrane</keyword>
<protein>
    <submittedName>
        <fullName evidence="3">DUF4126 domain-containing protein</fullName>
    </submittedName>
</protein>
<keyword evidence="1" id="KW-0812">Transmembrane</keyword>
<name>A0ABW4RSI9_9ACTN</name>
<reference evidence="4" key="1">
    <citation type="journal article" date="2019" name="Int. J. Syst. Evol. Microbiol.">
        <title>The Global Catalogue of Microorganisms (GCM) 10K type strain sequencing project: providing services to taxonomists for standard genome sequencing and annotation.</title>
        <authorList>
            <consortium name="The Broad Institute Genomics Platform"/>
            <consortium name="The Broad Institute Genome Sequencing Center for Infectious Disease"/>
            <person name="Wu L."/>
            <person name="Ma J."/>
        </authorList>
    </citation>
    <scope>NUCLEOTIDE SEQUENCE [LARGE SCALE GENOMIC DNA]</scope>
    <source>
        <strain evidence="4">CAIM 431</strain>
    </source>
</reference>
<evidence type="ECO:0000313" key="4">
    <source>
        <dbReference type="Proteomes" id="UP001597326"/>
    </source>
</evidence>
<proteinExistence type="predicted"/>
<comment type="caution">
    <text evidence="3">The sequence shown here is derived from an EMBL/GenBank/DDBJ whole genome shotgun (WGS) entry which is preliminary data.</text>
</comment>
<evidence type="ECO:0000313" key="3">
    <source>
        <dbReference type="EMBL" id="MFD1888638.1"/>
    </source>
</evidence>
<dbReference type="EMBL" id="JBHUFZ010000001">
    <property type="protein sequence ID" value="MFD1888638.1"/>
    <property type="molecule type" value="Genomic_DNA"/>
</dbReference>
<evidence type="ECO:0000256" key="1">
    <source>
        <dbReference type="SAM" id="Phobius"/>
    </source>
</evidence>
<feature type="transmembrane region" description="Helical" evidence="1">
    <location>
        <begin position="158"/>
        <end position="179"/>
    </location>
</feature>